<dbReference type="Proteomes" id="UP000694388">
    <property type="component" value="Unplaced"/>
</dbReference>
<evidence type="ECO:0000313" key="4">
    <source>
        <dbReference type="Proteomes" id="UP000694388"/>
    </source>
</evidence>
<dbReference type="AlphaFoldDB" id="A0A8C4PVZ2"/>
<organism evidence="3 4">
    <name type="scientific">Eptatretus burgeri</name>
    <name type="common">Inshore hagfish</name>
    <dbReference type="NCBI Taxonomy" id="7764"/>
    <lineage>
        <taxon>Eukaryota</taxon>
        <taxon>Metazoa</taxon>
        <taxon>Chordata</taxon>
        <taxon>Craniata</taxon>
        <taxon>Vertebrata</taxon>
        <taxon>Cyclostomata</taxon>
        <taxon>Myxini</taxon>
        <taxon>Myxiniformes</taxon>
        <taxon>Myxinidae</taxon>
        <taxon>Eptatretinae</taxon>
        <taxon>Eptatretus</taxon>
    </lineage>
</organism>
<dbReference type="PANTHER" id="PTHR19321">
    <property type="entry name" value="PROTEIN REGULATOR OF CYTOKINESIS 1 PRC1-RELATED"/>
    <property type="match status" value="1"/>
</dbReference>
<reference evidence="3" key="2">
    <citation type="submission" date="2025-09" db="UniProtKB">
        <authorList>
            <consortium name="Ensembl"/>
        </authorList>
    </citation>
    <scope>IDENTIFICATION</scope>
</reference>
<accession>A0A8C4PVZ2</accession>
<dbReference type="Gene3D" id="1.10.287.1490">
    <property type="match status" value="1"/>
</dbReference>
<dbReference type="GO" id="GO:0051256">
    <property type="term" value="P:mitotic spindle midzone assembly"/>
    <property type="evidence" value="ECO:0007669"/>
    <property type="project" value="TreeGrafter"/>
</dbReference>
<reference evidence="3" key="1">
    <citation type="submission" date="2025-08" db="UniProtKB">
        <authorList>
            <consortium name="Ensembl"/>
        </authorList>
    </citation>
    <scope>IDENTIFICATION</scope>
</reference>
<dbReference type="InterPro" id="IPR007145">
    <property type="entry name" value="MAP65_Ase1_PRC1"/>
</dbReference>
<sequence>MGEKDVGEFKHPRHDAVANQQSERLSFEYDFTRYIDSINEASGRFVGQQRATCPFRRVRERRHSWRVVLKMTRKSEVVAVEMVSALNTALSRLRTIWEAIGIPEDQRMERTRVVKKYIEGLLGEMIGEEEALKKRLESSVEKTSEEVERLCKDLDLSPFKVDKGASLLQTEKDMRTKASVLCAERRTRFQRCKDLRHGLERLALCLGTRPSSNLDKSGPGPLSHGTTGSADSSLNRPSPSLKQLAEMEEEFQKMEEEKVRREAVVLSLRKQIKGILIELEENADDCMEMETTVDRGLTNDDLQQLKYFTDQLEQRLADVNSSCAALRTRLCELWSQLDTGPDERASTTARTAGTSERVRDLLADEVGRLTEMRRERLGDVIARVKKGIIQAWECCCYGDCQKQAFGPFHDDEISEDRLSLLEQELERLKSDFDAGQDLYLGLARWDRFWQQFLEMERRAGDPARLNNRGGALLREEQERKHLKRELPKLESELSALLVGRAILPWGKPFPELVACRWATLKEEREKEKQERQLKRAQTLENEAVFGSFPRTPSKRRGGNAMTPGKLRKLNGTAGVAVTPNSSCQPSPVSVCATPQTRKVVLTPKFSRYPRPPLCDYNPPGSIPKSVGKRQLEVEKFKSGANVADGCCSPRSNAALVVGTESYADFTVSFVFIRILFTEKGHLTSGLKIYISN</sequence>
<dbReference type="Pfam" id="PF03999">
    <property type="entry name" value="MAP65_ASE1"/>
    <property type="match status" value="1"/>
</dbReference>
<name>A0A8C4PVZ2_EPTBU</name>
<feature type="coiled-coil region" evidence="1">
    <location>
        <begin position="411"/>
        <end position="438"/>
    </location>
</feature>
<dbReference type="GO" id="GO:0008017">
    <property type="term" value="F:microtubule binding"/>
    <property type="evidence" value="ECO:0007669"/>
    <property type="project" value="InterPro"/>
</dbReference>
<keyword evidence="1" id="KW-0175">Coiled coil</keyword>
<evidence type="ECO:0000256" key="1">
    <source>
        <dbReference type="SAM" id="Coils"/>
    </source>
</evidence>
<evidence type="ECO:0000313" key="3">
    <source>
        <dbReference type="Ensembl" id="ENSEBUP00000000457.1"/>
    </source>
</evidence>
<feature type="coiled-coil region" evidence="1">
    <location>
        <begin position="126"/>
        <end position="153"/>
    </location>
</feature>
<proteinExistence type="predicted"/>
<feature type="compositionally biased region" description="Polar residues" evidence="2">
    <location>
        <begin position="224"/>
        <end position="238"/>
    </location>
</feature>
<protein>
    <submittedName>
        <fullName evidence="3">Zgc:86764</fullName>
    </submittedName>
</protein>
<dbReference type="Gene3D" id="1.20.58.1520">
    <property type="match status" value="1"/>
</dbReference>
<keyword evidence="4" id="KW-1185">Reference proteome</keyword>
<dbReference type="GO" id="GO:1990023">
    <property type="term" value="C:mitotic spindle midzone"/>
    <property type="evidence" value="ECO:0007669"/>
    <property type="project" value="TreeGrafter"/>
</dbReference>
<evidence type="ECO:0000256" key="2">
    <source>
        <dbReference type="SAM" id="MobiDB-lite"/>
    </source>
</evidence>
<dbReference type="Ensembl" id="ENSEBUT00000000755.1">
    <property type="protein sequence ID" value="ENSEBUP00000000457.1"/>
    <property type="gene ID" value="ENSEBUG00000000599.1"/>
</dbReference>
<dbReference type="GO" id="GO:0005737">
    <property type="term" value="C:cytoplasm"/>
    <property type="evidence" value="ECO:0007669"/>
    <property type="project" value="TreeGrafter"/>
</dbReference>
<dbReference type="GeneTree" id="ENSGT00390000009453"/>
<dbReference type="PANTHER" id="PTHR19321:SF41">
    <property type="entry name" value="FASCETTO-RELATED"/>
    <property type="match status" value="1"/>
</dbReference>
<feature type="region of interest" description="Disordered" evidence="2">
    <location>
        <begin position="210"/>
        <end position="238"/>
    </location>
</feature>